<feature type="transmembrane region" description="Helical" evidence="6">
    <location>
        <begin position="249"/>
        <end position="272"/>
    </location>
</feature>
<dbReference type="AlphaFoldDB" id="A0A934J5U1"/>
<organism evidence="8 9">
    <name type="scientific">Paenibacillus roseus</name>
    <dbReference type="NCBI Taxonomy" id="2798579"/>
    <lineage>
        <taxon>Bacteria</taxon>
        <taxon>Bacillati</taxon>
        <taxon>Bacillota</taxon>
        <taxon>Bacilli</taxon>
        <taxon>Bacillales</taxon>
        <taxon>Paenibacillaceae</taxon>
        <taxon>Paenibacillus</taxon>
    </lineage>
</organism>
<evidence type="ECO:0000256" key="3">
    <source>
        <dbReference type="ARBA" id="ARBA00022989"/>
    </source>
</evidence>
<dbReference type="InterPro" id="IPR019734">
    <property type="entry name" value="TPR_rpt"/>
</dbReference>
<keyword evidence="9" id="KW-1185">Reference proteome</keyword>
<feature type="transmembrane region" description="Helical" evidence="6">
    <location>
        <begin position="33"/>
        <end position="50"/>
    </location>
</feature>
<evidence type="ECO:0000256" key="1">
    <source>
        <dbReference type="ARBA" id="ARBA00004141"/>
    </source>
</evidence>
<keyword evidence="4 6" id="KW-0472">Membrane</keyword>
<gene>
    <name evidence="8" type="ORF">JFN88_08415</name>
</gene>
<name>A0A934J5U1_9BACL</name>
<feature type="transmembrane region" description="Helical" evidence="6">
    <location>
        <begin position="226"/>
        <end position="242"/>
    </location>
</feature>
<keyword evidence="5" id="KW-0802">TPR repeat</keyword>
<sequence>MLFIYRMLIFTALSTLLMYSAYRYGMYFDSDLYGLGTVLCGTAILVLVLARMGRSSTSWVSDVMAKGRVFLLWPFVISAAYALHLLAAPLSIMGTLQQAMRWTFFGVFFLLVYAAASSKGGRSAAMLAMQLTGAFITFSSLAFWMGWAAFPEALFYSGNEQISALGARLAGFFQYPNMLAAVLAFYSLWYFILLSKAVQLSWRSIIPALLLVPTMLTLLLTESRGAWFAAGGAWLAGLLIVRGTQQKGWLLYSAISLPLSAFICRLLAGYYSGGQIAGSRTADSIIVLVLLAISGGLIMLFCFAVKSKRLLQRPLQLWLLLAAGLAGTVALLPSSLGGRLESGQYETAGARWLFYKDALRLFQEAPWLGQGGDTWKMLFERIQQQPYVGSKVHSGYLDILLDLGAVGLLLLFILLIIMVVKVWRQEAVDTLPAFILLVHAAVDFDNAFGFYWLLLFGYFALYLRESPVEGNVHSLVPLHRLKRSRQLNWPYMGLSAALILWLGAAGWSGWRLHLATAERESALSVKEGHQVLGLVRSLELNPYWTQTRLELAALLRAENRIPLLQEGLRHERESAELMWRLGDSYVELGDSGRAIAFMKQALERDRFNKERQTKTIVALTQLARRLENEGQSKESRLTAEAALQAYGAYEALVREVAAMHNPANGRRFEMTAEAVEYARACRELLAKSIGDPGYASG</sequence>
<dbReference type="GO" id="GO:0016020">
    <property type="term" value="C:membrane"/>
    <property type="evidence" value="ECO:0007669"/>
    <property type="project" value="UniProtKB-SubCell"/>
</dbReference>
<feature type="transmembrane region" description="Helical" evidence="6">
    <location>
        <begin position="399"/>
        <end position="422"/>
    </location>
</feature>
<feature type="domain" description="O-antigen ligase-related" evidence="7">
    <location>
        <begin position="210"/>
        <end position="412"/>
    </location>
</feature>
<feature type="transmembrane region" description="Helical" evidence="6">
    <location>
        <begin position="200"/>
        <end position="220"/>
    </location>
</feature>
<dbReference type="EMBL" id="JAELUP010000024">
    <property type="protein sequence ID" value="MBJ6361326.1"/>
    <property type="molecule type" value="Genomic_DNA"/>
</dbReference>
<evidence type="ECO:0000256" key="5">
    <source>
        <dbReference type="PROSITE-ProRule" id="PRU00339"/>
    </source>
</evidence>
<evidence type="ECO:0000313" key="8">
    <source>
        <dbReference type="EMBL" id="MBJ6361326.1"/>
    </source>
</evidence>
<feature type="transmembrane region" description="Helical" evidence="6">
    <location>
        <begin position="284"/>
        <end position="305"/>
    </location>
</feature>
<dbReference type="PROSITE" id="PS50005">
    <property type="entry name" value="TPR"/>
    <property type="match status" value="1"/>
</dbReference>
<feature type="transmembrane region" description="Helical" evidence="6">
    <location>
        <begin position="99"/>
        <end position="116"/>
    </location>
</feature>
<dbReference type="InterPro" id="IPR011990">
    <property type="entry name" value="TPR-like_helical_dom_sf"/>
</dbReference>
<evidence type="ECO:0000313" key="9">
    <source>
        <dbReference type="Proteomes" id="UP000640274"/>
    </source>
</evidence>
<dbReference type="PANTHER" id="PTHR37422:SF13">
    <property type="entry name" value="LIPOPOLYSACCHARIDE BIOSYNTHESIS PROTEIN PA4999-RELATED"/>
    <property type="match status" value="1"/>
</dbReference>
<dbReference type="SUPFAM" id="SSF48452">
    <property type="entry name" value="TPR-like"/>
    <property type="match status" value="1"/>
</dbReference>
<protein>
    <submittedName>
        <fullName evidence="8">O-antigen ligase family protein</fullName>
    </submittedName>
</protein>
<feature type="transmembrane region" description="Helical" evidence="6">
    <location>
        <begin position="128"/>
        <end position="150"/>
    </location>
</feature>
<evidence type="ECO:0000256" key="6">
    <source>
        <dbReference type="SAM" id="Phobius"/>
    </source>
</evidence>
<dbReference type="InterPro" id="IPR051533">
    <property type="entry name" value="WaaL-like"/>
</dbReference>
<comment type="caution">
    <text evidence="8">The sequence shown here is derived from an EMBL/GenBank/DDBJ whole genome shotgun (WGS) entry which is preliminary data.</text>
</comment>
<dbReference type="GO" id="GO:0016874">
    <property type="term" value="F:ligase activity"/>
    <property type="evidence" value="ECO:0007669"/>
    <property type="project" value="UniProtKB-KW"/>
</dbReference>
<feature type="transmembrane region" description="Helical" evidence="6">
    <location>
        <begin position="489"/>
        <end position="510"/>
    </location>
</feature>
<feature type="transmembrane region" description="Helical" evidence="6">
    <location>
        <begin position="317"/>
        <end position="336"/>
    </location>
</feature>
<dbReference type="InterPro" id="IPR007016">
    <property type="entry name" value="O-antigen_ligase-rel_domated"/>
</dbReference>
<evidence type="ECO:0000256" key="2">
    <source>
        <dbReference type="ARBA" id="ARBA00022692"/>
    </source>
</evidence>
<keyword evidence="3 6" id="KW-1133">Transmembrane helix</keyword>
<dbReference type="PANTHER" id="PTHR37422">
    <property type="entry name" value="TEICHURONIC ACID BIOSYNTHESIS PROTEIN TUAE"/>
    <property type="match status" value="1"/>
</dbReference>
<accession>A0A934J5U1</accession>
<feature type="transmembrane region" description="Helical" evidence="6">
    <location>
        <begin position="70"/>
        <end position="93"/>
    </location>
</feature>
<feature type="repeat" description="TPR" evidence="5">
    <location>
        <begin position="575"/>
        <end position="608"/>
    </location>
</feature>
<keyword evidence="2 6" id="KW-0812">Transmembrane</keyword>
<dbReference type="Pfam" id="PF04932">
    <property type="entry name" value="Wzy_C"/>
    <property type="match status" value="1"/>
</dbReference>
<proteinExistence type="predicted"/>
<comment type="subcellular location">
    <subcellularLocation>
        <location evidence="1">Membrane</location>
        <topology evidence="1">Multi-pass membrane protein</topology>
    </subcellularLocation>
</comment>
<reference evidence="8" key="1">
    <citation type="submission" date="2020-12" db="EMBL/GenBank/DDBJ databases">
        <authorList>
            <person name="Huq M.A."/>
        </authorList>
    </citation>
    <scope>NUCLEOTIDE SEQUENCE</scope>
    <source>
        <strain evidence="8">MAHUQ-46</strain>
    </source>
</reference>
<dbReference type="RefSeq" id="WP_199018875.1">
    <property type="nucleotide sequence ID" value="NZ_JAELUP010000024.1"/>
</dbReference>
<evidence type="ECO:0000259" key="7">
    <source>
        <dbReference type="Pfam" id="PF04932"/>
    </source>
</evidence>
<dbReference type="Gene3D" id="1.25.40.10">
    <property type="entry name" value="Tetratricopeptide repeat domain"/>
    <property type="match status" value="1"/>
</dbReference>
<feature type="transmembrane region" description="Helical" evidence="6">
    <location>
        <begin position="170"/>
        <end position="193"/>
    </location>
</feature>
<dbReference type="Proteomes" id="UP000640274">
    <property type="component" value="Unassembled WGS sequence"/>
</dbReference>
<feature type="transmembrane region" description="Helical" evidence="6">
    <location>
        <begin position="434"/>
        <end position="461"/>
    </location>
</feature>
<evidence type="ECO:0000256" key="4">
    <source>
        <dbReference type="ARBA" id="ARBA00023136"/>
    </source>
</evidence>
<keyword evidence="8" id="KW-0436">Ligase</keyword>